<dbReference type="PANTHER" id="PTHR48079">
    <property type="entry name" value="PROTEIN YEEZ"/>
    <property type="match status" value="1"/>
</dbReference>
<evidence type="ECO:0000313" key="2">
    <source>
        <dbReference type="Proteomes" id="UP000704762"/>
    </source>
</evidence>
<gene>
    <name evidence="1" type="ORF">JOE57_003297</name>
</gene>
<organism evidence="1 2">
    <name type="scientific">Microlunatus panaciterrae</name>
    <dbReference type="NCBI Taxonomy" id="400768"/>
    <lineage>
        <taxon>Bacteria</taxon>
        <taxon>Bacillati</taxon>
        <taxon>Actinomycetota</taxon>
        <taxon>Actinomycetes</taxon>
        <taxon>Propionibacteriales</taxon>
        <taxon>Propionibacteriaceae</taxon>
        <taxon>Microlunatus</taxon>
    </lineage>
</organism>
<evidence type="ECO:0000313" key="1">
    <source>
        <dbReference type="EMBL" id="MBM7800376.1"/>
    </source>
</evidence>
<dbReference type="InterPro" id="IPR051783">
    <property type="entry name" value="NAD(P)-dependent_oxidoreduct"/>
</dbReference>
<dbReference type="RefSeq" id="WP_204919692.1">
    <property type="nucleotide sequence ID" value="NZ_BAAAQP010000003.1"/>
</dbReference>
<dbReference type="InterPro" id="IPR036291">
    <property type="entry name" value="NAD(P)-bd_dom_sf"/>
</dbReference>
<comment type="caution">
    <text evidence="1">The sequence shown here is derived from an EMBL/GenBank/DDBJ whole genome shotgun (WGS) entry which is preliminary data.</text>
</comment>
<dbReference type="PANTHER" id="PTHR48079:SF6">
    <property type="entry name" value="NAD(P)-BINDING DOMAIN-CONTAINING PROTEIN-RELATED"/>
    <property type="match status" value="1"/>
</dbReference>
<proteinExistence type="predicted"/>
<accession>A0ABS2RN00</accession>
<dbReference type="EMBL" id="JAFBCF010000001">
    <property type="protein sequence ID" value="MBM7800376.1"/>
    <property type="molecule type" value="Genomic_DNA"/>
</dbReference>
<sequence length="327" mass="35420">MRLLILGGTAFLSAAVAREALSRGIDVSCLARGTTAEPPVGARWIRADRDSGAEAYPAGDWDAVVEVSWQPRQVRQALAALAQRTGHWTYVSTCSVYADNDVPGADESAPLLAAEVGDGPVSAERYGEAKVACEQATLAAVGDRLQISRPGLIAGAGDGSDRFGYWPARFARQPDERVLVPNDGRHTQVIGVHDLARWVVDAAANGTTGIFNAVGEPLPLPELLDRVQRVADHRGDQVRVDHDWLVEQQVGYWSGPESLPLWLPSGYQGFGARSNAAAKQAGLRLAPVDQLIAETLDDERRRGLGRRRRAGLSPEREAELLRLWDLR</sequence>
<keyword evidence="2" id="KW-1185">Reference proteome</keyword>
<name>A0ABS2RN00_9ACTN</name>
<dbReference type="Gene3D" id="3.40.50.720">
    <property type="entry name" value="NAD(P)-binding Rossmann-like Domain"/>
    <property type="match status" value="1"/>
</dbReference>
<dbReference type="SUPFAM" id="SSF51735">
    <property type="entry name" value="NAD(P)-binding Rossmann-fold domains"/>
    <property type="match status" value="1"/>
</dbReference>
<reference evidence="1 2" key="1">
    <citation type="submission" date="2021-01" db="EMBL/GenBank/DDBJ databases">
        <title>Sequencing the genomes of 1000 actinobacteria strains.</title>
        <authorList>
            <person name="Klenk H.-P."/>
        </authorList>
    </citation>
    <scope>NUCLEOTIDE SEQUENCE [LARGE SCALE GENOMIC DNA]</scope>
    <source>
        <strain evidence="1 2">DSM 18662</strain>
    </source>
</reference>
<protein>
    <submittedName>
        <fullName evidence="1">Nucleoside-diphosphate-sugar epimerase</fullName>
    </submittedName>
</protein>
<dbReference type="Proteomes" id="UP000704762">
    <property type="component" value="Unassembled WGS sequence"/>
</dbReference>